<proteinExistence type="predicted"/>
<protein>
    <recommendedName>
        <fullName evidence="3">Spherulation-specific family 4</fullName>
    </recommendedName>
</protein>
<reference evidence="1" key="1">
    <citation type="submission" date="2020-08" db="EMBL/GenBank/DDBJ databases">
        <title>Whole genome shotgun sequence of Polymorphospora rubra NBRC 101157.</title>
        <authorList>
            <person name="Komaki H."/>
            <person name="Tamura T."/>
        </authorList>
    </citation>
    <scope>NUCLEOTIDE SEQUENCE</scope>
    <source>
        <strain evidence="1">NBRC 101157</strain>
    </source>
</reference>
<dbReference type="PANTHER" id="PTHR35040">
    <property type="match status" value="1"/>
</dbReference>
<sequence length="206" mass="21722">MTVLLPLYVHPAVAPAAWEPDRLRGTTVVVDGHDDPAYRRVTARLAAAGVPVLGYVDLARATRPLADVLDDVEGWTGHPVGGVFLDRAPTAPSAVGPVALAVRAARRGGLSEVVLNPGTPTDPLYRRLDVGICTFEGGWPDYQRWTGAGGELGDGHLVYSVPPAQLPAARRLMTWRGAGFGLVTDRGLPHPYGGLPSRLDTLTPAG</sequence>
<evidence type="ECO:0000313" key="1">
    <source>
        <dbReference type="EMBL" id="BCJ66949.1"/>
    </source>
</evidence>
<dbReference type="KEGG" id="pry:Prubr_39700"/>
<keyword evidence="2" id="KW-1185">Reference proteome</keyword>
<dbReference type="InterPro" id="IPR021986">
    <property type="entry name" value="Spherulin4"/>
</dbReference>
<evidence type="ECO:0000313" key="2">
    <source>
        <dbReference type="Proteomes" id="UP000680866"/>
    </source>
</evidence>
<dbReference type="Pfam" id="PF12138">
    <property type="entry name" value="Spherulin4"/>
    <property type="match status" value="1"/>
</dbReference>
<dbReference type="EMBL" id="AP023359">
    <property type="protein sequence ID" value="BCJ66949.1"/>
    <property type="molecule type" value="Genomic_DNA"/>
</dbReference>
<dbReference type="Proteomes" id="UP000680866">
    <property type="component" value="Chromosome"/>
</dbReference>
<evidence type="ECO:0008006" key="3">
    <source>
        <dbReference type="Google" id="ProtNLM"/>
    </source>
</evidence>
<accession>A0A810N417</accession>
<dbReference type="AlphaFoldDB" id="A0A810N417"/>
<dbReference type="RefSeq" id="WP_212816361.1">
    <property type="nucleotide sequence ID" value="NZ_AP023359.1"/>
</dbReference>
<dbReference type="PANTHER" id="PTHR35040:SF9">
    <property type="entry name" value="4-LIKE CELL SURFACE PROTEIN, PUTATIVE (AFU_ORTHOLOGUE AFUA_4G14080)-RELATED"/>
    <property type="match status" value="1"/>
</dbReference>
<gene>
    <name evidence="1" type="ORF">Prubr_39700</name>
</gene>
<organism evidence="1 2">
    <name type="scientific">Polymorphospora rubra</name>
    <dbReference type="NCBI Taxonomy" id="338584"/>
    <lineage>
        <taxon>Bacteria</taxon>
        <taxon>Bacillati</taxon>
        <taxon>Actinomycetota</taxon>
        <taxon>Actinomycetes</taxon>
        <taxon>Micromonosporales</taxon>
        <taxon>Micromonosporaceae</taxon>
        <taxon>Polymorphospora</taxon>
    </lineage>
</organism>
<name>A0A810N417_9ACTN</name>